<keyword evidence="5 6" id="KW-0472">Membrane</keyword>
<feature type="transmembrane region" description="Helical" evidence="6">
    <location>
        <begin position="287"/>
        <end position="308"/>
    </location>
</feature>
<evidence type="ECO:0000256" key="3">
    <source>
        <dbReference type="ARBA" id="ARBA00022692"/>
    </source>
</evidence>
<protein>
    <submittedName>
        <fullName evidence="7">MFS family permease</fullName>
    </submittedName>
</protein>
<dbReference type="Proteomes" id="UP001238163">
    <property type="component" value="Unassembled WGS sequence"/>
</dbReference>
<dbReference type="Pfam" id="PF03169">
    <property type="entry name" value="OPT"/>
    <property type="match status" value="1"/>
</dbReference>
<comment type="caution">
    <text evidence="7">The sequence shown here is derived from an EMBL/GenBank/DDBJ whole genome shotgun (WGS) entry which is preliminary data.</text>
</comment>
<feature type="transmembrane region" description="Helical" evidence="6">
    <location>
        <begin position="426"/>
        <end position="444"/>
    </location>
</feature>
<sequence>MEHRVDKELDEFRRIMEVPSTFEEGFRWSALFGAIFVALLMVPGAIYMGLLAGTGIGSAAQWVTVILFIEVARRAHRYLNRSEIFVLFFMAGSMMGAATTGGLLWQQFFAQSDAAAANGIVDQIPRWWAPPIESDSYAKRTFFHMDWLPVILMMLFGSFVGQLSNLVLGYGLFRVASDMEKLPFPMAPIGAQGIMAMAEDIEAKTSKDAENSWRWRVFAIGGALGLAFGSIYLFLPVISGALTGTAIQIFPIPFSDFTGKTGQYLHAVATGISWDFGNIVTGMVMPFYGMVGSFIGLIITVVINPILYNRGILSNWKFGDDTISTLFKNNIDFYFSLHIGIAVAIAIAGIYQVVKSIVKGNREKRRLKAIGQVKKGAWKDVPKGRGDIGAWAIILCYFLVTASYTVVSIGLLVWHHGGWTDDIRNVLIVLLLLGYVYTPIISYVTARLEGMVGQVVEVPMIREAALILSGYHGVAVWFLPLPIANYGTMTVFYRQCELTGTKFTSIWKTKIILFPLILLSTIFFMNFIWGLDQIPSVAYPFAQKMWELNAANACIMYSSTMGEYSMFEQAFNVTYLGFGAIFGVILFSGMSVIGAPIMLTYGVVRGLGQSLPHSILPQFIGALIGHFYFKKRLKLKWRQYIPVVAAGFSCGMGLITTVGVGVTFLSKAVIKLPF</sequence>
<feature type="transmembrane region" description="Helical" evidence="6">
    <location>
        <begin position="464"/>
        <end position="484"/>
    </location>
</feature>
<evidence type="ECO:0000313" key="8">
    <source>
        <dbReference type="Proteomes" id="UP001238163"/>
    </source>
</evidence>
<evidence type="ECO:0000256" key="6">
    <source>
        <dbReference type="SAM" id="Phobius"/>
    </source>
</evidence>
<dbReference type="InterPro" id="IPR004813">
    <property type="entry name" value="OPT"/>
</dbReference>
<evidence type="ECO:0000313" key="7">
    <source>
        <dbReference type="EMBL" id="MDQ0290929.1"/>
    </source>
</evidence>
<organism evidence="7 8">
    <name type="scientific">Oligosphaera ethanolica</name>
    <dbReference type="NCBI Taxonomy" id="760260"/>
    <lineage>
        <taxon>Bacteria</taxon>
        <taxon>Pseudomonadati</taxon>
        <taxon>Lentisphaerota</taxon>
        <taxon>Oligosphaeria</taxon>
        <taxon>Oligosphaerales</taxon>
        <taxon>Oligosphaeraceae</taxon>
        <taxon>Oligosphaera</taxon>
    </lineage>
</organism>
<evidence type="ECO:0000256" key="4">
    <source>
        <dbReference type="ARBA" id="ARBA00022989"/>
    </source>
</evidence>
<reference evidence="7" key="1">
    <citation type="submission" date="2023-07" db="EMBL/GenBank/DDBJ databases">
        <title>Genomic Encyclopedia of Type Strains, Phase IV (KMG-IV): sequencing the most valuable type-strain genomes for metagenomic binning, comparative biology and taxonomic classification.</title>
        <authorList>
            <person name="Goeker M."/>
        </authorList>
    </citation>
    <scope>NUCLEOTIDE SEQUENCE</scope>
    <source>
        <strain evidence="7">DSM 24202</strain>
    </source>
</reference>
<feature type="transmembrane region" description="Helical" evidence="6">
    <location>
        <begin position="217"/>
        <end position="235"/>
    </location>
</feature>
<feature type="transmembrane region" description="Helical" evidence="6">
    <location>
        <begin position="641"/>
        <end position="665"/>
    </location>
</feature>
<feature type="transmembrane region" description="Helical" evidence="6">
    <location>
        <begin position="333"/>
        <end position="354"/>
    </location>
</feature>
<name>A0AAE3VIW3_9BACT</name>
<feature type="transmembrane region" description="Helical" evidence="6">
    <location>
        <begin position="388"/>
        <end position="414"/>
    </location>
</feature>
<dbReference type="GO" id="GO:0035673">
    <property type="term" value="F:oligopeptide transmembrane transporter activity"/>
    <property type="evidence" value="ECO:0007669"/>
    <property type="project" value="InterPro"/>
</dbReference>
<feature type="transmembrane region" description="Helical" evidence="6">
    <location>
        <begin position="52"/>
        <end position="72"/>
    </location>
</feature>
<dbReference type="EMBL" id="JAUSVL010000001">
    <property type="protein sequence ID" value="MDQ0290929.1"/>
    <property type="molecule type" value="Genomic_DNA"/>
</dbReference>
<feature type="transmembrane region" description="Helical" evidence="6">
    <location>
        <begin position="84"/>
        <end position="105"/>
    </location>
</feature>
<feature type="transmembrane region" description="Helical" evidence="6">
    <location>
        <begin position="574"/>
        <end position="599"/>
    </location>
</feature>
<keyword evidence="8" id="KW-1185">Reference proteome</keyword>
<feature type="transmembrane region" description="Helical" evidence="6">
    <location>
        <begin position="26"/>
        <end position="46"/>
    </location>
</feature>
<evidence type="ECO:0000256" key="1">
    <source>
        <dbReference type="ARBA" id="ARBA00004141"/>
    </source>
</evidence>
<dbReference type="GO" id="GO:0016020">
    <property type="term" value="C:membrane"/>
    <property type="evidence" value="ECO:0007669"/>
    <property type="project" value="UniProtKB-SubCell"/>
</dbReference>
<feature type="transmembrane region" description="Helical" evidence="6">
    <location>
        <begin position="511"/>
        <end position="529"/>
    </location>
</feature>
<feature type="transmembrane region" description="Helical" evidence="6">
    <location>
        <begin position="147"/>
        <end position="173"/>
    </location>
</feature>
<keyword evidence="2" id="KW-0813">Transport</keyword>
<evidence type="ECO:0000256" key="5">
    <source>
        <dbReference type="ARBA" id="ARBA00023136"/>
    </source>
</evidence>
<dbReference type="RefSeq" id="WP_307263004.1">
    <property type="nucleotide sequence ID" value="NZ_JAUSVL010000001.1"/>
</dbReference>
<gene>
    <name evidence="7" type="ORF">J3R75_003036</name>
</gene>
<keyword evidence="4 6" id="KW-1133">Transmembrane helix</keyword>
<dbReference type="AlphaFoldDB" id="A0AAE3VIW3"/>
<keyword evidence="3 6" id="KW-0812">Transmembrane</keyword>
<accession>A0AAE3VIW3</accession>
<evidence type="ECO:0000256" key="2">
    <source>
        <dbReference type="ARBA" id="ARBA00022448"/>
    </source>
</evidence>
<comment type="subcellular location">
    <subcellularLocation>
        <location evidence="1">Membrane</location>
        <topology evidence="1">Multi-pass membrane protein</topology>
    </subcellularLocation>
</comment>
<proteinExistence type="predicted"/>